<keyword evidence="2" id="KW-1185">Reference proteome</keyword>
<gene>
    <name evidence="1" type="ORF">EV182_000400</name>
</gene>
<reference evidence="1" key="1">
    <citation type="submission" date="2022-06" db="EMBL/GenBank/DDBJ databases">
        <title>Phylogenomic reconstructions and comparative analyses of Kickxellomycotina fungi.</title>
        <authorList>
            <person name="Reynolds N.K."/>
            <person name="Stajich J.E."/>
            <person name="Barry K."/>
            <person name="Grigoriev I.V."/>
            <person name="Crous P."/>
            <person name="Smith M.E."/>
        </authorList>
    </citation>
    <scope>NUCLEOTIDE SEQUENCE</scope>
    <source>
        <strain evidence="1">RSA 2271</strain>
    </source>
</reference>
<comment type="caution">
    <text evidence="1">The sequence shown here is derived from an EMBL/GenBank/DDBJ whole genome shotgun (WGS) entry which is preliminary data.</text>
</comment>
<organism evidence="1 2">
    <name type="scientific">Spiromyces aspiralis</name>
    <dbReference type="NCBI Taxonomy" id="68401"/>
    <lineage>
        <taxon>Eukaryota</taxon>
        <taxon>Fungi</taxon>
        <taxon>Fungi incertae sedis</taxon>
        <taxon>Zoopagomycota</taxon>
        <taxon>Kickxellomycotina</taxon>
        <taxon>Kickxellomycetes</taxon>
        <taxon>Kickxellales</taxon>
        <taxon>Kickxellaceae</taxon>
        <taxon>Spiromyces</taxon>
    </lineage>
</organism>
<evidence type="ECO:0000313" key="2">
    <source>
        <dbReference type="Proteomes" id="UP001145114"/>
    </source>
</evidence>
<proteinExistence type="predicted"/>
<dbReference type="Proteomes" id="UP001145114">
    <property type="component" value="Unassembled WGS sequence"/>
</dbReference>
<name>A0ACC1I283_9FUNG</name>
<accession>A0ACC1I283</accession>
<evidence type="ECO:0000313" key="1">
    <source>
        <dbReference type="EMBL" id="KAJ1680244.1"/>
    </source>
</evidence>
<dbReference type="EMBL" id="JAMZIH010000016">
    <property type="protein sequence ID" value="KAJ1680244.1"/>
    <property type="molecule type" value="Genomic_DNA"/>
</dbReference>
<sequence length="510" mass="55255">MPSDDSPSRLGFTTSDREQQQQQQQQQTYTQFGSTNTAAIVAPSVSDMLNVVFSPTKDRPQATYIGGDDPFERSRRIHRLQINGLSFVRQGFMQDLLKPALQAETLGSIVAQVQQVAGKLQALEVAKSVSVSIDKSKEIEGFVDVVLDCVETKMVKLTTGTELSNDEANVNMTFLARRFLGGGETIAFNGLLGTRTNTVQSILSMPLKADPLRRFEVMLYKNNVDNSYYNSHMLGTAGLQLSYKTYSGSNCLHKFAYDANVRVVQDLSSLASYSVRNEAGYSLKSSVSHSFTRDTRDHPTVPTAGTLLKNTAELAGLGGDVYYLKCDAEIQAAQTVVKNALILTTTLQGGALLPLNGDRTRITDRFFLGGANSLRGFHYAGIGPRDQRDSIGGNMFYAAGVHALFPLTGIFGTRKLLGHLWVNLGSLSLLPTARDDDDADSGKSGKGALTLPSMAHVRHMLNTPSVAAGVGLVYQHSFLRVELNYAVPIAITSTDAIKPGLQLGLGLNFL</sequence>
<protein>
    <submittedName>
        <fullName evidence="1">Uncharacterized protein</fullName>
    </submittedName>
</protein>